<gene>
    <name evidence="1" type="ORF">A3Q56_03273</name>
</gene>
<dbReference type="EMBL" id="LWCA01000353">
    <property type="protein sequence ID" value="OAF68983.1"/>
    <property type="molecule type" value="Genomic_DNA"/>
</dbReference>
<evidence type="ECO:0000313" key="2">
    <source>
        <dbReference type="Proteomes" id="UP000078046"/>
    </source>
</evidence>
<comment type="caution">
    <text evidence="1">The sequence shown here is derived from an EMBL/GenBank/DDBJ whole genome shotgun (WGS) entry which is preliminary data.</text>
</comment>
<keyword evidence="1" id="KW-0436">Ligase</keyword>
<organism evidence="1 2">
    <name type="scientific">Intoshia linei</name>
    <dbReference type="NCBI Taxonomy" id="1819745"/>
    <lineage>
        <taxon>Eukaryota</taxon>
        <taxon>Metazoa</taxon>
        <taxon>Spiralia</taxon>
        <taxon>Lophotrochozoa</taxon>
        <taxon>Mesozoa</taxon>
        <taxon>Orthonectida</taxon>
        <taxon>Rhopaluridae</taxon>
        <taxon>Intoshia</taxon>
    </lineage>
</organism>
<dbReference type="AlphaFoldDB" id="A0A177B5S0"/>
<dbReference type="PANTHER" id="PTHR46810:SF1">
    <property type="entry name" value="INACTIVE POLYGLYCYLASE TTLL10"/>
    <property type="match status" value="1"/>
</dbReference>
<dbReference type="InterPro" id="IPR004344">
    <property type="entry name" value="TTL/TTLL_fam"/>
</dbReference>
<dbReference type="OrthoDB" id="202825at2759"/>
<dbReference type="Proteomes" id="UP000078046">
    <property type="component" value="Unassembled WGS sequence"/>
</dbReference>
<sequence>MTQKTDNILETNENVEMDKSTITKTLLDGKESTAEFDRKIKLFLYIKHFYHNREPLFFISGRNGSNIIGEELLKLGWKRLLDKDSNNFRLKWVETKNQIKWINLKEGQQLVNHIPNSHLLTNKLGLINTLKHYDRIHDALFQHGSNSTLQIKKCCKEGNPIKKKKIHSGDFLPETYRLDHKTDRITFLDKIKGFPIDYNYYFFRLYRNYLENEIWICKPTCLNQGKGIYLIRSPNRANQVIAEIDNKYLKKPHKIGIGRIMQRYITLPLLLNKRKFDVRAYMIVVSSYPFIVLFHHGYARLCMIEYDADSELIIGHLTNQFIQKKNPNYEKFKDDTVWSMEQLNDYINELSKDDDTICRNWVFNVFANRMKEIMMHCFKACQLKLNARHGMFDIYGFDFMIDDKMHVWLIEVNSNPCFATNCKELKEIIPKFLKETLYIVLECYEKSRRNLSIFPINSLENSEFLYHDKFCPKSYLTVSAYDNMILNSLNYQKMRVIKQLTTCLIGDKLLNNKIQMKYNTNKSVDPSIIGKSMKIKPKSNTGQEKLYKKENLIDCKNNLSTYLNTLYINHPNLNGKDISLKKNKKNGKNINNLSEMSKKINQYHYHKSLNNDTNSMYGNIKSLSSLDKNQKKILNNCSFIEDKIIQKIISSPYISRKNICNMFSGISLLKNSNTNKVENNK</sequence>
<proteinExistence type="predicted"/>
<dbReference type="GO" id="GO:0070737">
    <property type="term" value="F:protein-glycine ligase activity, elongating"/>
    <property type="evidence" value="ECO:0007669"/>
    <property type="project" value="TreeGrafter"/>
</dbReference>
<accession>A0A177B5S0</accession>
<dbReference type="Pfam" id="PF03133">
    <property type="entry name" value="TTL"/>
    <property type="match status" value="1"/>
</dbReference>
<reference evidence="1 2" key="1">
    <citation type="submission" date="2016-04" db="EMBL/GenBank/DDBJ databases">
        <title>The genome of Intoshia linei affirms orthonectids as highly simplified spiralians.</title>
        <authorList>
            <person name="Mikhailov K.V."/>
            <person name="Slusarev G.S."/>
            <person name="Nikitin M.A."/>
            <person name="Logacheva M.D."/>
            <person name="Penin A."/>
            <person name="Aleoshin V."/>
            <person name="Panchin Y.V."/>
        </authorList>
    </citation>
    <scope>NUCLEOTIDE SEQUENCE [LARGE SCALE GENOMIC DNA]</scope>
    <source>
        <strain evidence="1">Intl2013</strain>
        <tissue evidence="1">Whole animal</tissue>
    </source>
</reference>
<dbReference type="Gene3D" id="3.30.470.20">
    <property type="entry name" value="ATP-grasp fold, B domain"/>
    <property type="match status" value="1"/>
</dbReference>
<dbReference type="InterPro" id="IPR027752">
    <property type="entry name" value="TTLL10"/>
</dbReference>
<protein>
    <submittedName>
        <fullName evidence="1">Tubulin--tyrosine ligase-like protein 10</fullName>
    </submittedName>
</protein>
<evidence type="ECO:0000313" key="1">
    <source>
        <dbReference type="EMBL" id="OAF68983.1"/>
    </source>
</evidence>
<dbReference type="PROSITE" id="PS51221">
    <property type="entry name" value="TTL"/>
    <property type="match status" value="1"/>
</dbReference>
<keyword evidence="2" id="KW-1185">Reference proteome</keyword>
<name>A0A177B5S0_9BILA</name>
<dbReference type="PANTHER" id="PTHR46810">
    <property type="entry name" value="INACTIVE POLYGLYCYLASE TTLL10"/>
    <property type="match status" value="1"/>
</dbReference>
<dbReference type="SUPFAM" id="SSF56059">
    <property type="entry name" value="Glutathione synthetase ATP-binding domain-like"/>
    <property type="match status" value="1"/>
</dbReference>